<keyword evidence="2" id="KW-0282">Flagellum</keyword>
<evidence type="ECO:0000256" key="6">
    <source>
        <dbReference type="ARBA" id="ARBA00034116"/>
    </source>
</evidence>
<dbReference type="CTD" id="25790"/>
<dbReference type="AlphaFoldDB" id="F6RSL2"/>
<evidence type="ECO:0000256" key="3">
    <source>
        <dbReference type="ARBA" id="ARBA00023054"/>
    </source>
</evidence>
<dbReference type="STRING" id="9258.ENSOANP00000024049"/>
<dbReference type="InterPro" id="IPR043597">
    <property type="entry name" value="TPH_dom"/>
</dbReference>
<feature type="compositionally biased region" description="Basic and acidic residues" evidence="9">
    <location>
        <begin position="506"/>
        <end position="520"/>
    </location>
</feature>
<protein>
    <recommendedName>
        <fullName evidence="7">Cilia- and flagella-associated protein 45</fullName>
    </recommendedName>
</protein>
<evidence type="ECO:0000256" key="9">
    <source>
        <dbReference type="SAM" id="MobiDB-lite"/>
    </source>
</evidence>
<sequence>MVTGQQIRAAETMSRMSGAPSSGSSASSGSKTRTRYRTKAVSSEVDETLFGGAEPIPRSRARSPIVLLKDQRTTRKTTSALGWGHKQDKIRLITRDLIRDLVVPVEDPSGESLIISPEDFQRIQSSARVLTKEEKEAGFQAYKAEKDKILVGMAQRKQAMKQNDVRRRKNERLSDLEEAARKQAHNLLERARKLHLDQEDELKEMNKIILNAKCHAIRDAQILEKQQIGKEMDAEEKRLDQMMEVERQKAMQRQDDLDRRKKEEQIRGQRLIVEQIEKNSEERSLQNEQREQETQRVLRYLDQLQEEDMRDLERRRVEQVRIQTEIMHCNEANRQRQEEIREQERLADQRALEYTQKKMAREIEFEAEQARIRKEKEMETARLLALQEKAQDTQAEQDAVRARHIQEMAERAWRQKEVEEAKRKVEANAQLQRSRLEQVAHKEHALAVQVQRDRDEFERVLGAQRLQIEKERKEAEQRAALRRAHAEELRHQVREHQQQQVQERTATFEEGRRLQEEAAQRRERMNALKRKKLEELRAAGLPEKYCVEVERKAITLPSLLR</sequence>
<dbReference type="Bgee" id="ENSOANG00000015279">
    <property type="expression patterns" value="Expressed in testis and 8 other cell types or tissues"/>
</dbReference>
<dbReference type="HOGENOM" id="CLU_026959_1_1_1"/>
<dbReference type="GO" id="GO:0036126">
    <property type="term" value="C:sperm flagellum"/>
    <property type="evidence" value="ECO:0007669"/>
    <property type="project" value="Ensembl"/>
</dbReference>
<dbReference type="OrthoDB" id="1902038at2759"/>
<dbReference type="KEGG" id="oaa:100089237"/>
<dbReference type="GO" id="GO:0061966">
    <property type="term" value="P:establishment of left/right asymmetry"/>
    <property type="evidence" value="ECO:0007669"/>
    <property type="project" value="Ensembl"/>
</dbReference>
<feature type="region of interest" description="Disordered" evidence="9">
    <location>
        <begin position="493"/>
        <end position="520"/>
    </location>
</feature>
<feature type="domain" description="Trichohyalin-plectin-homology" evidence="10">
    <location>
        <begin position="197"/>
        <end position="543"/>
    </location>
</feature>
<dbReference type="GeneID" id="100089237"/>
<dbReference type="GO" id="GO:0016208">
    <property type="term" value="F:AMP binding"/>
    <property type="evidence" value="ECO:0007669"/>
    <property type="project" value="Ensembl"/>
</dbReference>
<feature type="coiled-coil region" evidence="8">
    <location>
        <begin position="376"/>
        <end position="403"/>
    </location>
</feature>
<evidence type="ECO:0000313" key="12">
    <source>
        <dbReference type="Proteomes" id="UP000002279"/>
    </source>
</evidence>
<evidence type="ECO:0000256" key="4">
    <source>
        <dbReference type="ARBA" id="ARBA00023069"/>
    </source>
</evidence>
<dbReference type="PANTHER" id="PTHR15504">
    <property type="entry name" value="NASOPHARYNGEAL EPITHELIUM SPECIFIC PROTEIN 1"/>
    <property type="match status" value="1"/>
</dbReference>
<dbReference type="InterPro" id="IPR033253">
    <property type="entry name" value="CFAP45"/>
</dbReference>
<feature type="coiled-coil region" evidence="8">
    <location>
        <begin position="166"/>
        <end position="349"/>
    </location>
</feature>
<keyword evidence="12" id="KW-1185">Reference proteome</keyword>
<dbReference type="GO" id="GO:0005576">
    <property type="term" value="C:extracellular region"/>
    <property type="evidence" value="ECO:0007669"/>
    <property type="project" value="GOC"/>
</dbReference>
<dbReference type="GeneTree" id="ENSGT00730000111174"/>
<comment type="similarity">
    <text evidence="6">Belongs to the CFAP45 family.</text>
</comment>
<dbReference type="eggNOG" id="ENOG502QPRZ">
    <property type="taxonomic scope" value="Eukaryota"/>
</dbReference>
<proteinExistence type="inferred from homology"/>
<dbReference type="GO" id="GO:0060287">
    <property type="term" value="P:epithelial cilium movement involved in determination of left/right asymmetry"/>
    <property type="evidence" value="ECO:0007669"/>
    <property type="project" value="Ensembl"/>
</dbReference>
<dbReference type="FunCoup" id="F6RSL2">
    <property type="interactions" value="68"/>
</dbReference>
<gene>
    <name evidence="11" type="primary">CFAP45</name>
</gene>
<accession>F6RSL2</accession>
<evidence type="ECO:0000256" key="8">
    <source>
        <dbReference type="SAM" id="Coils"/>
    </source>
</evidence>
<reference evidence="11" key="2">
    <citation type="submission" date="2025-08" db="UniProtKB">
        <authorList>
            <consortium name="Ensembl"/>
        </authorList>
    </citation>
    <scope>IDENTIFICATION</scope>
    <source>
        <strain evidence="11">Glennie</strain>
    </source>
</reference>
<evidence type="ECO:0000313" key="11">
    <source>
        <dbReference type="Ensembl" id="ENSOANP00000024049.3"/>
    </source>
</evidence>
<evidence type="ECO:0000256" key="7">
    <source>
        <dbReference type="ARBA" id="ARBA00034142"/>
    </source>
</evidence>
<feature type="compositionally biased region" description="Low complexity" evidence="9">
    <location>
        <begin position="17"/>
        <end position="30"/>
    </location>
</feature>
<feature type="region of interest" description="Disordered" evidence="9">
    <location>
        <begin position="1"/>
        <end position="43"/>
    </location>
</feature>
<dbReference type="Ensembl" id="ENSOANT00000024053.3">
    <property type="protein sequence ID" value="ENSOANP00000024049.3"/>
    <property type="gene ID" value="ENSOANG00000015279.4"/>
</dbReference>
<keyword evidence="3 8" id="KW-0175">Coiled coil</keyword>
<dbReference type="Pfam" id="PF13868">
    <property type="entry name" value="TPH"/>
    <property type="match status" value="1"/>
</dbReference>
<dbReference type="Proteomes" id="UP000002279">
    <property type="component" value="Chromosome X5"/>
</dbReference>
<evidence type="ECO:0000256" key="2">
    <source>
        <dbReference type="ARBA" id="ARBA00022846"/>
    </source>
</evidence>
<organism evidence="11 12">
    <name type="scientific">Ornithorhynchus anatinus</name>
    <name type="common">Duckbill platypus</name>
    <dbReference type="NCBI Taxonomy" id="9258"/>
    <lineage>
        <taxon>Eukaryota</taxon>
        <taxon>Metazoa</taxon>
        <taxon>Chordata</taxon>
        <taxon>Craniata</taxon>
        <taxon>Vertebrata</taxon>
        <taxon>Euteleostomi</taxon>
        <taxon>Mammalia</taxon>
        <taxon>Monotremata</taxon>
        <taxon>Ornithorhynchidae</taxon>
        <taxon>Ornithorhynchus</taxon>
    </lineage>
</organism>
<dbReference type="GO" id="GO:0090660">
    <property type="term" value="P:cerebrospinal fluid circulation"/>
    <property type="evidence" value="ECO:0007669"/>
    <property type="project" value="Ensembl"/>
</dbReference>
<reference evidence="11 12" key="1">
    <citation type="journal article" date="2008" name="Nature">
        <title>Genome analysis of the platypus reveals unique signatures of evolution.</title>
        <authorList>
            <person name="Warren W.C."/>
            <person name="Hillier L.W."/>
            <person name="Marshall Graves J.A."/>
            <person name="Birney E."/>
            <person name="Ponting C.P."/>
            <person name="Grutzner F."/>
            <person name="Belov K."/>
            <person name="Miller W."/>
            <person name="Clarke L."/>
            <person name="Chinwalla A.T."/>
            <person name="Yang S.P."/>
            <person name="Heger A."/>
            <person name="Locke D.P."/>
            <person name="Miethke P."/>
            <person name="Waters P.D."/>
            <person name="Veyrunes F."/>
            <person name="Fulton L."/>
            <person name="Fulton B."/>
            <person name="Graves T."/>
            <person name="Wallis J."/>
            <person name="Puente X.S."/>
            <person name="Lopez-Otin C."/>
            <person name="Ordonez G.R."/>
            <person name="Eichler E.E."/>
            <person name="Chen L."/>
            <person name="Cheng Z."/>
            <person name="Deakin J.E."/>
            <person name="Alsop A."/>
            <person name="Thompson K."/>
            <person name="Kirby P."/>
            <person name="Papenfuss A.T."/>
            <person name="Wakefield M.J."/>
            <person name="Olender T."/>
            <person name="Lancet D."/>
            <person name="Huttley G.A."/>
            <person name="Smit A.F."/>
            <person name="Pask A."/>
            <person name="Temple-Smith P."/>
            <person name="Batzer M.A."/>
            <person name="Walker J.A."/>
            <person name="Konkel M.K."/>
            <person name="Harris R.S."/>
            <person name="Whittington C.M."/>
            <person name="Wong E.S."/>
            <person name="Gemmell N.J."/>
            <person name="Buschiazzo E."/>
            <person name="Vargas Jentzsch I.M."/>
            <person name="Merkel A."/>
            <person name="Schmitz J."/>
            <person name="Zemann A."/>
            <person name="Churakov G."/>
            <person name="Kriegs J.O."/>
            <person name="Brosius J."/>
            <person name="Murchison E.P."/>
            <person name="Sachidanandam R."/>
            <person name="Smith C."/>
            <person name="Hannon G.J."/>
            <person name="Tsend-Ayush E."/>
            <person name="McMillan D."/>
            <person name="Attenborough R."/>
            <person name="Rens W."/>
            <person name="Ferguson-Smith M."/>
            <person name="Lefevre C.M."/>
            <person name="Sharp J.A."/>
            <person name="Nicholas K.R."/>
            <person name="Ray D.A."/>
            <person name="Kube M."/>
            <person name="Reinhardt R."/>
            <person name="Pringle T.H."/>
            <person name="Taylor J."/>
            <person name="Jones R.C."/>
            <person name="Nixon B."/>
            <person name="Dacheux J.L."/>
            <person name="Niwa H."/>
            <person name="Sekita Y."/>
            <person name="Huang X."/>
            <person name="Stark A."/>
            <person name="Kheradpour P."/>
            <person name="Kellis M."/>
            <person name="Flicek P."/>
            <person name="Chen Y."/>
            <person name="Webber C."/>
            <person name="Hardison R."/>
            <person name="Nelson J."/>
            <person name="Hallsworth-Pepin K."/>
            <person name="Delehaunty K."/>
            <person name="Markovic C."/>
            <person name="Minx P."/>
            <person name="Feng Y."/>
            <person name="Kremitzki C."/>
            <person name="Mitreva M."/>
            <person name="Glasscock J."/>
            <person name="Wylie T."/>
            <person name="Wohldmann P."/>
            <person name="Thiru P."/>
            <person name="Nhan M.N."/>
            <person name="Pohl C.S."/>
            <person name="Smith S.M."/>
            <person name="Hou S."/>
            <person name="Nefedov M."/>
            <person name="de Jong P.J."/>
            <person name="Renfree M.B."/>
            <person name="Mardis E.R."/>
            <person name="Wilson R.K."/>
        </authorList>
    </citation>
    <scope>NUCLEOTIDE SEQUENCE [LARGE SCALE GENOMIC DNA]</scope>
    <source>
        <strain evidence="11 12">Glennie</strain>
    </source>
</reference>
<reference evidence="11" key="3">
    <citation type="submission" date="2025-09" db="UniProtKB">
        <authorList>
            <consortium name="Ensembl"/>
        </authorList>
    </citation>
    <scope>IDENTIFICATION</scope>
    <source>
        <strain evidence="11">Glennie</strain>
    </source>
</reference>
<evidence type="ECO:0000256" key="1">
    <source>
        <dbReference type="ARBA" id="ARBA00004230"/>
    </source>
</evidence>
<comment type="subcellular location">
    <subcellularLocation>
        <location evidence="1">Cell projection</location>
        <location evidence="1">Cilium</location>
        <location evidence="1">Flagellum</location>
    </subcellularLocation>
</comment>
<dbReference type="GO" id="GO:0097728">
    <property type="term" value="C:9+0 motile cilium"/>
    <property type="evidence" value="ECO:0007669"/>
    <property type="project" value="Ensembl"/>
</dbReference>
<name>F6RSL2_ORNAN</name>
<dbReference type="OMA" id="WGHKPET"/>
<dbReference type="GO" id="GO:0030317">
    <property type="term" value="P:flagellated sperm motility"/>
    <property type="evidence" value="ECO:0007669"/>
    <property type="project" value="Ensembl"/>
</dbReference>
<evidence type="ECO:0000256" key="5">
    <source>
        <dbReference type="ARBA" id="ARBA00023273"/>
    </source>
</evidence>
<keyword evidence="4" id="KW-0969">Cilium</keyword>
<keyword evidence="5" id="KW-0966">Cell projection</keyword>
<dbReference type="GO" id="GO:0060296">
    <property type="term" value="P:regulation of cilium beat frequency involved in ciliary motility"/>
    <property type="evidence" value="ECO:0007669"/>
    <property type="project" value="Ensembl"/>
</dbReference>
<dbReference type="RefSeq" id="XP_028911028.1">
    <property type="nucleotide sequence ID" value="XM_029055195.2"/>
</dbReference>
<evidence type="ECO:0000259" key="10">
    <source>
        <dbReference type="Pfam" id="PF13868"/>
    </source>
</evidence>
<dbReference type="InParanoid" id="F6RSL2"/>
<dbReference type="GO" id="GO:0160112">
    <property type="term" value="C:axonemal B tubule inner sheath"/>
    <property type="evidence" value="ECO:0007669"/>
    <property type="project" value="Ensembl"/>
</dbReference>
<dbReference type="PANTHER" id="PTHR15504:SF0">
    <property type="entry name" value="CILIA- AND FLAGELLA-ASSOCIATED PROTEIN 45"/>
    <property type="match status" value="1"/>
</dbReference>